<organism evidence="1">
    <name type="scientific">Setaria italica</name>
    <name type="common">Foxtail millet</name>
    <name type="synonym">Panicum italicum</name>
    <dbReference type="NCBI Taxonomy" id="4555"/>
    <lineage>
        <taxon>Eukaryota</taxon>
        <taxon>Viridiplantae</taxon>
        <taxon>Streptophyta</taxon>
        <taxon>Embryophyta</taxon>
        <taxon>Tracheophyta</taxon>
        <taxon>Spermatophyta</taxon>
        <taxon>Magnoliopsida</taxon>
        <taxon>Liliopsida</taxon>
        <taxon>Poales</taxon>
        <taxon>Poaceae</taxon>
        <taxon>PACMAD clade</taxon>
        <taxon>Panicoideae</taxon>
        <taxon>Panicodae</taxon>
        <taxon>Paniceae</taxon>
        <taxon>Cenchrinae</taxon>
        <taxon>Setaria</taxon>
    </lineage>
</organism>
<sequence length="98" mass="11102">MVQSSDMTVVQELLSKLSQWKLRGGFIYALPCTDLHRLSKWQCTLDCLPSRVYNHSLLFSLNFLQSPGRMRTQHDDGAHVGAPWHASTSLVRTVAWSS</sequence>
<evidence type="ECO:0000313" key="1">
    <source>
        <dbReference type="EMBL" id="RCV33365.1"/>
    </source>
</evidence>
<proteinExistence type="predicted"/>
<protein>
    <submittedName>
        <fullName evidence="1">Uncharacterized protein</fullName>
    </submittedName>
</protein>
<name>A0A368RTA5_SETIT</name>
<accession>A0A368RTA5</accession>
<gene>
    <name evidence="1" type="ORF">SETIT_7G078700v2</name>
</gene>
<dbReference type="AlphaFoldDB" id="A0A368RTA5"/>
<reference evidence="1" key="2">
    <citation type="submission" date="2015-07" db="EMBL/GenBank/DDBJ databases">
        <authorList>
            <person name="Noorani M."/>
        </authorList>
    </citation>
    <scope>NUCLEOTIDE SEQUENCE</scope>
    <source>
        <strain evidence="1">Yugu1</strain>
    </source>
</reference>
<dbReference type="EMBL" id="CM003534">
    <property type="protein sequence ID" value="RCV33365.1"/>
    <property type="molecule type" value="Genomic_DNA"/>
</dbReference>
<reference evidence="1" key="1">
    <citation type="journal article" date="2012" name="Nat. Biotechnol.">
        <title>Reference genome sequence of the model plant Setaria.</title>
        <authorList>
            <person name="Bennetzen J.L."/>
            <person name="Schmutz J."/>
            <person name="Wang H."/>
            <person name="Percifield R."/>
            <person name="Hawkins J."/>
            <person name="Pontaroli A.C."/>
            <person name="Estep M."/>
            <person name="Feng L."/>
            <person name="Vaughn J.N."/>
            <person name="Grimwood J."/>
            <person name="Jenkins J."/>
            <person name="Barry K."/>
            <person name="Lindquist E."/>
            <person name="Hellsten U."/>
            <person name="Deshpande S."/>
            <person name="Wang X."/>
            <person name="Wu X."/>
            <person name="Mitros T."/>
            <person name="Triplett J."/>
            <person name="Yang X."/>
            <person name="Ye C.Y."/>
            <person name="Mauro-Herrera M."/>
            <person name="Wang L."/>
            <person name="Li P."/>
            <person name="Sharma M."/>
            <person name="Sharma R."/>
            <person name="Ronald P.C."/>
            <person name="Panaud O."/>
            <person name="Kellogg E.A."/>
            <person name="Brutnell T.P."/>
            <person name="Doust A.N."/>
            <person name="Tuskan G.A."/>
            <person name="Rokhsar D."/>
            <person name="Devos K.M."/>
        </authorList>
    </citation>
    <scope>NUCLEOTIDE SEQUENCE [LARGE SCALE GENOMIC DNA]</scope>
    <source>
        <strain evidence="1">Yugu1</strain>
    </source>
</reference>